<dbReference type="InterPro" id="IPR002869">
    <property type="entry name" value="Pyrv_flavodox_OxRed_cen"/>
</dbReference>
<name>A0A7C5AKW6_9BACT</name>
<dbReference type="SUPFAM" id="SSF53323">
    <property type="entry name" value="Pyruvate-ferredoxin oxidoreductase, PFOR, domain III"/>
    <property type="match status" value="1"/>
</dbReference>
<gene>
    <name evidence="3" type="ORF">ENW48_03490</name>
</gene>
<dbReference type="AlphaFoldDB" id="A0A7C5AKW6"/>
<protein>
    <submittedName>
        <fullName evidence="3">Pyruvate synthase</fullName>
    </submittedName>
</protein>
<dbReference type="InterPro" id="IPR051626">
    <property type="entry name" value="Oxidoreductase_gamma_subunit"/>
</dbReference>
<dbReference type="InterPro" id="IPR019752">
    <property type="entry name" value="Pyrv/ketoisovalerate_OxRed_cat"/>
</dbReference>
<dbReference type="Pfam" id="PF01558">
    <property type="entry name" value="POR"/>
    <property type="match status" value="1"/>
</dbReference>
<dbReference type="InterPro" id="IPR011894">
    <property type="entry name" value="PorC_KorC"/>
</dbReference>
<organism evidence="3">
    <name type="scientific">Desulfobacca acetoxidans</name>
    <dbReference type="NCBI Taxonomy" id="60893"/>
    <lineage>
        <taxon>Bacteria</taxon>
        <taxon>Pseudomonadati</taxon>
        <taxon>Thermodesulfobacteriota</taxon>
        <taxon>Desulfobaccia</taxon>
        <taxon>Desulfobaccales</taxon>
        <taxon>Desulfobaccaceae</taxon>
        <taxon>Desulfobacca</taxon>
    </lineage>
</organism>
<dbReference type="PANTHER" id="PTHR43366">
    <property type="entry name" value="PYRUVATE SYNTHASE SUBUNIT PORC"/>
    <property type="match status" value="1"/>
</dbReference>
<reference evidence="3" key="1">
    <citation type="journal article" date="2020" name="mSystems">
        <title>Genome- and Community-Level Interaction Insights into Carbon Utilization and Element Cycling Functions of Hydrothermarchaeota in Hydrothermal Sediment.</title>
        <authorList>
            <person name="Zhou Z."/>
            <person name="Liu Y."/>
            <person name="Xu W."/>
            <person name="Pan J."/>
            <person name="Luo Z.H."/>
            <person name="Li M."/>
        </authorList>
    </citation>
    <scope>NUCLEOTIDE SEQUENCE [LARGE SCALE GENOMIC DNA]</scope>
    <source>
        <strain evidence="3">SpSt-853</strain>
    </source>
</reference>
<evidence type="ECO:0000313" key="3">
    <source>
        <dbReference type="EMBL" id="HGZ11266.1"/>
    </source>
</evidence>
<dbReference type="GO" id="GO:0016625">
    <property type="term" value="F:oxidoreductase activity, acting on the aldehyde or oxo group of donors, iron-sulfur protein as acceptor"/>
    <property type="evidence" value="ECO:0007669"/>
    <property type="project" value="InterPro"/>
</dbReference>
<evidence type="ECO:0000256" key="1">
    <source>
        <dbReference type="ARBA" id="ARBA00023002"/>
    </source>
</evidence>
<evidence type="ECO:0000259" key="2">
    <source>
        <dbReference type="Pfam" id="PF01558"/>
    </source>
</evidence>
<keyword evidence="3" id="KW-0670">Pyruvate</keyword>
<proteinExistence type="predicted"/>
<sequence>MLEIRFHGRGGQGAVTSVELLALAAIEEGKFAQGFPSFGPERRGAPVLAFLRIDDKHIGLRCKIAHPDVVLILDPTLIRIQKPAADLKPDGTIVLNSPKSHAQVRQEYGFKHRLALVDANTIAREILGVPITNTTMLGALIKATGVVHLESLETPLKERFGPLAAKNFQAMKAAYEKTVVEEAQP</sequence>
<dbReference type="EMBL" id="DTKJ01000021">
    <property type="protein sequence ID" value="HGZ11266.1"/>
    <property type="molecule type" value="Genomic_DNA"/>
</dbReference>
<feature type="domain" description="Pyruvate/ketoisovalerate oxidoreductase catalytic" evidence="2">
    <location>
        <begin position="10"/>
        <end position="176"/>
    </location>
</feature>
<dbReference type="PANTHER" id="PTHR43366:SF1">
    <property type="entry name" value="PYRUVATE SYNTHASE SUBUNIT PORC"/>
    <property type="match status" value="1"/>
</dbReference>
<keyword evidence="1" id="KW-0560">Oxidoreductase</keyword>
<dbReference type="Gene3D" id="3.40.920.10">
    <property type="entry name" value="Pyruvate-ferredoxin oxidoreductase, PFOR, domain III"/>
    <property type="match status" value="1"/>
</dbReference>
<comment type="caution">
    <text evidence="3">The sequence shown here is derived from an EMBL/GenBank/DDBJ whole genome shotgun (WGS) entry which is preliminary data.</text>
</comment>
<dbReference type="NCBIfam" id="TIGR02175">
    <property type="entry name" value="PorC_KorC"/>
    <property type="match status" value="1"/>
</dbReference>
<accession>A0A7C5AKW6</accession>